<feature type="transmembrane region" description="Helical" evidence="9">
    <location>
        <begin position="333"/>
        <end position="356"/>
    </location>
</feature>
<accession>A0A9X3S0R8</accession>
<comment type="caution">
    <text evidence="11">The sequence shown here is derived from an EMBL/GenBank/DDBJ whole genome shotgun (WGS) entry which is preliminary data.</text>
</comment>
<feature type="domain" description="Cation/H+ exchanger transmembrane" evidence="10">
    <location>
        <begin position="27"/>
        <end position="373"/>
    </location>
</feature>
<feature type="transmembrane region" description="Helical" evidence="9">
    <location>
        <begin position="12"/>
        <end position="32"/>
    </location>
</feature>
<evidence type="ECO:0000256" key="7">
    <source>
        <dbReference type="ARBA" id="ARBA00023065"/>
    </source>
</evidence>
<evidence type="ECO:0000256" key="1">
    <source>
        <dbReference type="ARBA" id="ARBA00004141"/>
    </source>
</evidence>
<feature type="transmembrane region" description="Helical" evidence="9">
    <location>
        <begin position="70"/>
        <end position="89"/>
    </location>
</feature>
<feature type="transmembrane region" description="Helical" evidence="9">
    <location>
        <begin position="101"/>
        <end position="122"/>
    </location>
</feature>
<evidence type="ECO:0000256" key="4">
    <source>
        <dbReference type="ARBA" id="ARBA00022449"/>
    </source>
</evidence>
<dbReference type="GO" id="GO:0016020">
    <property type="term" value="C:membrane"/>
    <property type="evidence" value="ECO:0007669"/>
    <property type="project" value="UniProtKB-SubCell"/>
</dbReference>
<evidence type="ECO:0000313" key="12">
    <source>
        <dbReference type="Proteomes" id="UP001149140"/>
    </source>
</evidence>
<feature type="transmembrane region" description="Helical" evidence="9">
    <location>
        <begin position="362"/>
        <end position="382"/>
    </location>
</feature>
<comment type="subcellular location">
    <subcellularLocation>
        <location evidence="1">Membrane</location>
        <topology evidence="1">Multi-pass membrane protein</topology>
    </subcellularLocation>
</comment>
<gene>
    <name evidence="11" type="ORF">OM076_15130</name>
</gene>
<dbReference type="RefSeq" id="WP_270040826.1">
    <property type="nucleotide sequence ID" value="NZ_JAPDOD010000013.1"/>
</dbReference>
<dbReference type="InterPro" id="IPR038770">
    <property type="entry name" value="Na+/solute_symporter_sf"/>
</dbReference>
<evidence type="ECO:0000256" key="2">
    <source>
        <dbReference type="ARBA" id="ARBA00005551"/>
    </source>
</evidence>
<dbReference type="PANTHER" id="PTHR43562:SF1">
    <property type="entry name" value="NA(+)_H(+) ANTIPORTER YJBQ-RELATED"/>
    <property type="match status" value="1"/>
</dbReference>
<evidence type="ECO:0000259" key="10">
    <source>
        <dbReference type="Pfam" id="PF00999"/>
    </source>
</evidence>
<feature type="transmembrane region" description="Helical" evidence="9">
    <location>
        <begin position="249"/>
        <end position="267"/>
    </location>
</feature>
<sequence>MRARLHPGIPVRLTDLGVIALICAAGLLGPALSLATRGLVPAVVGQLLAGVVLGQTGFGVLDTDDAGLQLLYTLGFATLMFTVGMHIPLHDPRVRSSLRRGMLALGVAAPLALAAAAGAHLAGGGPTLIYAVVVVSSSAAVALPVMAENRLHGQTILTSIAWITIADVVATVALPLTINPARAGHAALGALLVAALVALVFVVARHLHRKPLVKHIRKEGKRREWAIDLRLALTVLVTLSFVAQQVGASVLIAGFGTGLVVAAIGGPKRLSREVLGLGQGFLVPLFFVLLGAQLNLRELSGGDDVLLAFLLSAAAIAVHCLTAVALRLPAAAGLLASAQIGVPAAAIALGLAAGTLTQGQASAIFCAALVSIGACSAGAAILSRAQVSASVGVASGA</sequence>
<dbReference type="EMBL" id="JAPDOD010000013">
    <property type="protein sequence ID" value="MDA0161609.1"/>
    <property type="molecule type" value="Genomic_DNA"/>
</dbReference>
<evidence type="ECO:0000256" key="3">
    <source>
        <dbReference type="ARBA" id="ARBA00022448"/>
    </source>
</evidence>
<dbReference type="GO" id="GO:1902600">
    <property type="term" value="P:proton transmembrane transport"/>
    <property type="evidence" value="ECO:0007669"/>
    <property type="project" value="InterPro"/>
</dbReference>
<evidence type="ECO:0000313" key="11">
    <source>
        <dbReference type="EMBL" id="MDA0161609.1"/>
    </source>
</evidence>
<reference evidence="11" key="1">
    <citation type="submission" date="2022-10" db="EMBL/GenBank/DDBJ databases">
        <title>The WGS of Solirubrobacter ginsenosidimutans DSM 21036.</title>
        <authorList>
            <person name="Jiang Z."/>
        </authorList>
    </citation>
    <scope>NUCLEOTIDE SEQUENCE</scope>
    <source>
        <strain evidence="11">DSM 21036</strain>
    </source>
</reference>
<dbReference type="Pfam" id="PF00999">
    <property type="entry name" value="Na_H_Exchanger"/>
    <property type="match status" value="1"/>
</dbReference>
<feature type="transmembrane region" description="Helical" evidence="9">
    <location>
        <begin position="225"/>
        <end position="243"/>
    </location>
</feature>
<keyword evidence="5 9" id="KW-0812">Transmembrane</keyword>
<evidence type="ECO:0000256" key="5">
    <source>
        <dbReference type="ARBA" id="ARBA00022692"/>
    </source>
</evidence>
<comment type="similarity">
    <text evidence="2">Belongs to the monovalent cation:proton antiporter 2 (CPA2) transporter (TC 2.A.37) family.</text>
</comment>
<feature type="transmembrane region" description="Helical" evidence="9">
    <location>
        <begin position="128"/>
        <end position="147"/>
    </location>
</feature>
<feature type="transmembrane region" description="Helical" evidence="9">
    <location>
        <begin position="184"/>
        <end position="204"/>
    </location>
</feature>
<dbReference type="GO" id="GO:0015297">
    <property type="term" value="F:antiporter activity"/>
    <property type="evidence" value="ECO:0007669"/>
    <property type="project" value="UniProtKB-KW"/>
</dbReference>
<keyword evidence="8 9" id="KW-0472">Membrane</keyword>
<keyword evidence="3" id="KW-0813">Transport</keyword>
<organism evidence="11 12">
    <name type="scientific">Solirubrobacter ginsenosidimutans</name>
    <dbReference type="NCBI Taxonomy" id="490573"/>
    <lineage>
        <taxon>Bacteria</taxon>
        <taxon>Bacillati</taxon>
        <taxon>Actinomycetota</taxon>
        <taxon>Thermoleophilia</taxon>
        <taxon>Solirubrobacterales</taxon>
        <taxon>Solirubrobacteraceae</taxon>
        <taxon>Solirubrobacter</taxon>
    </lineage>
</organism>
<keyword evidence="12" id="KW-1185">Reference proteome</keyword>
<proteinExistence type="inferred from homology"/>
<keyword evidence="6 9" id="KW-1133">Transmembrane helix</keyword>
<keyword evidence="7" id="KW-0406">Ion transport</keyword>
<feature type="transmembrane region" description="Helical" evidence="9">
    <location>
        <begin position="159"/>
        <end position="178"/>
    </location>
</feature>
<name>A0A9X3S0R8_9ACTN</name>
<keyword evidence="4" id="KW-0050">Antiport</keyword>
<dbReference type="Proteomes" id="UP001149140">
    <property type="component" value="Unassembled WGS sequence"/>
</dbReference>
<evidence type="ECO:0000256" key="9">
    <source>
        <dbReference type="SAM" id="Phobius"/>
    </source>
</evidence>
<dbReference type="PANTHER" id="PTHR43562">
    <property type="entry name" value="NAPA-TYPE SODIUM/HYDROGEN ANTIPORTER"/>
    <property type="match status" value="1"/>
</dbReference>
<feature type="transmembrane region" description="Helical" evidence="9">
    <location>
        <begin position="306"/>
        <end position="326"/>
    </location>
</feature>
<dbReference type="InterPro" id="IPR006153">
    <property type="entry name" value="Cation/H_exchanger_TM"/>
</dbReference>
<dbReference type="AlphaFoldDB" id="A0A9X3S0R8"/>
<evidence type="ECO:0000256" key="8">
    <source>
        <dbReference type="ARBA" id="ARBA00023136"/>
    </source>
</evidence>
<dbReference type="Gene3D" id="1.20.1530.20">
    <property type="match status" value="1"/>
</dbReference>
<feature type="transmembrane region" description="Helical" evidence="9">
    <location>
        <begin position="274"/>
        <end position="294"/>
    </location>
</feature>
<evidence type="ECO:0000256" key="6">
    <source>
        <dbReference type="ARBA" id="ARBA00022989"/>
    </source>
</evidence>
<protein>
    <submittedName>
        <fullName evidence="11">Cation:proton antiporter</fullName>
    </submittedName>
</protein>